<evidence type="ECO:0000259" key="12">
    <source>
        <dbReference type="Pfam" id="PF18266"/>
    </source>
</evidence>
<keyword evidence="4 10" id="KW-0812">Transmembrane</keyword>
<organism evidence="13 14">
    <name type="scientific">Homarus americanus</name>
    <name type="common">American lobster</name>
    <dbReference type="NCBI Taxonomy" id="6706"/>
    <lineage>
        <taxon>Eukaryota</taxon>
        <taxon>Metazoa</taxon>
        <taxon>Ecdysozoa</taxon>
        <taxon>Arthropoda</taxon>
        <taxon>Crustacea</taxon>
        <taxon>Multicrustacea</taxon>
        <taxon>Malacostraca</taxon>
        <taxon>Eumalacostraca</taxon>
        <taxon>Eucarida</taxon>
        <taxon>Decapoda</taxon>
        <taxon>Pleocyemata</taxon>
        <taxon>Astacidea</taxon>
        <taxon>Nephropoidea</taxon>
        <taxon>Nephropidae</taxon>
        <taxon>Homarus</taxon>
    </lineage>
</organism>
<protein>
    <recommendedName>
        <fullName evidence="3">Nicastrin</fullName>
    </recommendedName>
</protein>
<keyword evidence="6" id="KW-0914">Notch signaling pathway</keyword>
<evidence type="ECO:0000313" key="13">
    <source>
        <dbReference type="EMBL" id="KAG7176038.1"/>
    </source>
</evidence>
<dbReference type="GO" id="GO:0007219">
    <property type="term" value="P:Notch signaling pathway"/>
    <property type="evidence" value="ECO:0007669"/>
    <property type="project" value="UniProtKB-KW"/>
</dbReference>
<keyword evidence="7 10" id="KW-1133">Transmembrane helix</keyword>
<evidence type="ECO:0000256" key="7">
    <source>
        <dbReference type="ARBA" id="ARBA00022989"/>
    </source>
</evidence>
<sequence length="704" mass="78894">MAAVVSCVNRLLAHIFVLLVVLMDVNGNRVKHKIYEDIQGDMACFKRFNGTQEIGCTSKFSGNIGVVHVVESKEDLVWVYQRGPHQPYVLAITPRFLTSEVLKEAQNSGKVSGVVVMVEENKLDLPGGFSGETHCPNHELGLYNDSSQSEYSGYCWKEPWNPNGTSLLYMSWSFPIFLIDNETSINNIRDYYKTFNEPGTDGEPRSWPLCCMELKSNMFGTTNTEVCMRRRTIATSVFQPVNFCDPLSDYNIWGSVKPMNSSEVTPEKSVIIVAARMDAATMFDNISPGANSAISGMVTLLAAAGALYNLKDDIMKSEVEKNVLFVLYQGETWGYIGSSRMVWNMEKGDFPFKHQEDETDQISQMNLTHIDSFIELAQVGQGMTPVGSHLFLHTDPISNVDPEIGNETDTLLNLLEKYANSSGNVKFERANGDAPLPPASFQSFLKRVNISGVVITDHRDEFKNSYYESIFDDYRNVKYTSENESQETDMYHKHISRVAGVLASALYTRLTGNSKVIKADEKLTDDLLYCYMKNFSCQMFRDYGDRLPRDLFSDKPAKMYVSVKGGEGSRTTLTHLVFAKLLGEKVELNETKCKTESLNQVHQLYYFASLNNGTCVMSTVRKTEAMSPAFLIKDYNWQSGEYSTWTESGWQLTKAMIFLKPSVAEEVGLVCGGIASLLLSLALVYFMNSRADLLFGLTTPPAPC</sequence>
<proteinExistence type="inferred from homology"/>
<accession>A0A8J5NAM4</accession>
<evidence type="ECO:0000256" key="1">
    <source>
        <dbReference type="ARBA" id="ARBA00004479"/>
    </source>
</evidence>
<keyword evidence="9" id="KW-0325">Glycoprotein</keyword>
<evidence type="ECO:0000256" key="10">
    <source>
        <dbReference type="SAM" id="Phobius"/>
    </source>
</evidence>
<dbReference type="InterPro" id="IPR008710">
    <property type="entry name" value="Nicastrin"/>
</dbReference>
<feature type="transmembrane region" description="Helical" evidence="10">
    <location>
        <begin position="667"/>
        <end position="687"/>
    </location>
</feature>
<dbReference type="PANTHER" id="PTHR21092">
    <property type="entry name" value="NICASTRIN"/>
    <property type="match status" value="1"/>
</dbReference>
<evidence type="ECO:0000256" key="3">
    <source>
        <dbReference type="ARBA" id="ARBA00015303"/>
    </source>
</evidence>
<feature type="domain" description="Nicastrin small lobe" evidence="12">
    <location>
        <begin position="43"/>
        <end position="219"/>
    </location>
</feature>
<evidence type="ECO:0000256" key="8">
    <source>
        <dbReference type="ARBA" id="ARBA00023136"/>
    </source>
</evidence>
<evidence type="ECO:0000256" key="9">
    <source>
        <dbReference type="ARBA" id="ARBA00023180"/>
    </source>
</evidence>
<dbReference type="PANTHER" id="PTHR21092:SF0">
    <property type="entry name" value="NICASTRIN"/>
    <property type="match status" value="1"/>
</dbReference>
<dbReference type="InterPro" id="IPR041084">
    <property type="entry name" value="Ncstrn_small"/>
</dbReference>
<dbReference type="CDD" id="cd03881">
    <property type="entry name" value="M28_Nicastrin"/>
    <property type="match status" value="1"/>
</dbReference>
<comment type="caution">
    <text evidence="13">The sequence shown here is derived from an EMBL/GenBank/DDBJ whole genome shotgun (WGS) entry which is preliminary data.</text>
</comment>
<name>A0A8J5NAM4_HOMAM</name>
<dbReference type="GO" id="GO:0005886">
    <property type="term" value="C:plasma membrane"/>
    <property type="evidence" value="ECO:0007669"/>
    <property type="project" value="TreeGrafter"/>
</dbReference>
<evidence type="ECO:0000256" key="4">
    <source>
        <dbReference type="ARBA" id="ARBA00022692"/>
    </source>
</evidence>
<dbReference type="EMBL" id="JAHLQT010004419">
    <property type="protein sequence ID" value="KAG7176038.1"/>
    <property type="molecule type" value="Genomic_DNA"/>
</dbReference>
<dbReference type="OrthoDB" id="755951at2759"/>
<evidence type="ECO:0000256" key="11">
    <source>
        <dbReference type="SAM" id="SignalP"/>
    </source>
</evidence>
<comment type="subcellular location">
    <subcellularLocation>
        <location evidence="1">Membrane</location>
        <topology evidence="1">Single-pass type I membrane protein</topology>
    </subcellularLocation>
</comment>
<feature type="signal peptide" evidence="11">
    <location>
        <begin position="1"/>
        <end position="27"/>
    </location>
</feature>
<dbReference type="Pfam" id="PF18266">
    <property type="entry name" value="Ncstrn_small"/>
    <property type="match status" value="1"/>
</dbReference>
<keyword evidence="5 11" id="KW-0732">Signal</keyword>
<dbReference type="GO" id="GO:0016485">
    <property type="term" value="P:protein processing"/>
    <property type="evidence" value="ECO:0007669"/>
    <property type="project" value="InterPro"/>
</dbReference>
<dbReference type="GO" id="GO:0007220">
    <property type="term" value="P:Notch receptor processing"/>
    <property type="evidence" value="ECO:0007669"/>
    <property type="project" value="TreeGrafter"/>
</dbReference>
<reference evidence="13" key="1">
    <citation type="journal article" date="2021" name="Sci. Adv.">
        <title>The American lobster genome reveals insights on longevity, neural, and immune adaptations.</title>
        <authorList>
            <person name="Polinski J.M."/>
            <person name="Zimin A.V."/>
            <person name="Clark K.F."/>
            <person name="Kohn A.B."/>
            <person name="Sadowski N."/>
            <person name="Timp W."/>
            <person name="Ptitsyn A."/>
            <person name="Khanna P."/>
            <person name="Romanova D.Y."/>
            <person name="Williams P."/>
            <person name="Greenwood S.J."/>
            <person name="Moroz L.L."/>
            <person name="Walt D.R."/>
            <person name="Bodnar A.G."/>
        </authorList>
    </citation>
    <scope>NUCLEOTIDE SEQUENCE</scope>
    <source>
        <strain evidence="13">GMGI-L3</strain>
    </source>
</reference>
<gene>
    <name evidence="13" type="primary">Ncstn-L</name>
    <name evidence="13" type="ORF">Hamer_G017002</name>
</gene>
<evidence type="ECO:0000313" key="14">
    <source>
        <dbReference type="Proteomes" id="UP000747542"/>
    </source>
</evidence>
<comment type="similarity">
    <text evidence="2">Belongs to the nicastrin family.</text>
</comment>
<feature type="chain" id="PRO_5035232296" description="Nicastrin" evidence="11">
    <location>
        <begin position="28"/>
        <end position="704"/>
    </location>
</feature>
<evidence type="ECO:0000256" key="2">
    <source>
        <dbReference type="ARBA" id="ARBA00007717"/>
    </source>
</evidence>
<evidence type="ECO:0000256" key="5">
    <source>
        <dbReference type="ARBA" id="ARBA00022729"/>
    </source>
</evidence>
<dbReference type="Pfam" id="PF05450">
    <property type="entry name" value="Nicastrin"/>
    <property type="match status" value="1"/>
</dbReference>
<keyword evidence="14" id="KW-1185">Reference proteome</keyword>
<dbReference type="Proteomes" id="UP000747542">
    <property type="component" value="Unassembled WGS sequence"/>
</dbReference>
<evidence type="ECO:0000256" key="6">
    <source>
        <dbReference type="ARBA" id="ARBA00022976"/>
    </source>
</evidence>
<keyword evidence="8 10" id="KW-0472">Membrane</keyword>
<dbReference type="AlphaFoldDB" id="A0A8J5NAM4"/>